<dbReference type="SMART" id="SM00255">
    <property type="entry name" value="TIR"/>
    <property type="match status" value="1"/>
</dbReference>
<dbReference type="Gene3D" id="3.40.50.10140">
    <property type="entry name" value="Toll/interleukin-1 receptor homology (TIR) domain"/>
    <property type="match status" value="1"/>
</dbReference>
<keyword evidence="6" id="KW-1185">Reference proteome</keyword>
<keyword evidence="3" id="KW-0611">Plant defense</keyword>
<dbReference type="Gene3D" id="1.10.8.430">
    <property type="entry name" value="Helical domain of apoptotic protease-activating factors"/>
    <property type="match status" value="1"/>
</dbReference>
<dbReference type="GeneID" id="104760252"/>
<proteinExistence type="predicted"/>
<sequence length="644" mass="73046">MFPSSSSRTWVYDVFPSFSGEDVLVTFLSHFLKELDRKLIISFKDIEIERSRSLSPELELAILDSRIAVVLFSKNYASSSWCLNELLQIVRCKKEFGQLVIPIFYGLDPSHVRKQTGDFGKKFRKTCRNKTEELINQWEKALTDVSNILGYHSVLCFTSYYIAISTFIMLSHVCEMIVLRVRGNEAKLVEEITNDVLGKLLLNASKHSKEFVGIEDHIAQMSELLYLESQEVRMVGIWGTAGIGKTTIARALFRRLSRHFQSSIFIDRGFVYKSVENYSRSNREDPSMKLRLQGNFLSAILGKKDIKIDHLGALGERLKHQRVLIFIDDLDDNVVLDTLAGETQWFGSGSRIIVITNDKHLLEAHEIDHIYKVDFPSWKQSLQMLCLSAFRKNSPPEGFEKLVCTVANLAGNLPLGLTALGSSLQGRNKEYWMDILPRLRNGLDGKIEKTLSVSYDGLDSEEDKAIFRHIACLFNNVEFAYLKLLLADSVLSVNIALENLYDKSLIHVRWGNVVMHSLLQKMGTNIVRTQSIDKPGKREFLWDSKDICDVLVGNTGTSRILGISLDIDEIYGVYVHEGAFKGMCNLRFLDIYSTISAPGKEVELHLLDDISSFVAYMSQEDGYVGISKLERDSRSFNGHQSRGT</sequence>
<dbReference type="Pfam" id="PF23282">
    <property type="entry name" value="WHD_ROQ1"/>
    <property type="match status" value="1"/>
</dbReference>
<keyword evidence="1" id="KW-0433">Leucine-rich repeat</keyword>
<dbReference type="InterPro" id="IPR002182">
    <property type="entry name" value="NB-ARC"/>
</dbReference>
<dbReference type="Gene3D" id="3.40.50.300">
    <property type="entry name" value="P-loop containing nucleotide triphosphate hydrolases"/>
    <property type="match status" value="1"/>
</dbReference>
<keyword evidence="2" id="KW-0677">Repeat</keyword>
<dbReference type="Pfam" id="PF00931">
    <property type="entry name" value="NB-ARC"/>
    <property type="match status" value="1"/>
</dbReference>
<evidence type="ECO:0000256" key="2">
    <source>
        <dbReference type="ARBA" id="ARBA00022737"/>
    </source>
</evidence>
<gene>
    <name evidence="7" type="primary">LOC104760252</name>
</gene>
<keyword evidence="4" id="KW-0520">NAD</keyword>
<dbReference type="InterPro" id="IPR000157">
    <property type="entry name" value="TIR_dom"/>
</dbReference>
<dbReference type="PANTHER" id="PTHR11017">
    <property type="entry name" value="LEUCINE-RICH REPEAT-CONTAINING PROTEIN"/>
    <property type="match status" value="1"/>
</dbReference>
<protein>
    <submittedName>
        <fullName evidence="7">Protein VARIATION IN COMPOUND TRIGGERED ROOT growth response-like</fullName>
    </submittedName>
</protein>
<dbReference type="InterPro" id="IPR044974">
    <property type="entry name" value="Disease_R_plants"/>
</dbReference>
<dbReference type="PROSITE" id="PS50104">
    <property type="entry name" value="TIR"/>
    <property type="match status" value="1"/>
</dbReference>
<dbReference type="SUPFAM" id="SSF52540">
    <property type="entry name" value="P-loop containing nucleoside triphosphate hydrolases"/>
    <property type="match status" value="1"/>
</dbReference>
<organism evidence="6 7">
    <name type="scientific">Camelina sativa</name>
    <name type="common">False flax</name>
    <name type="synonym">Myagrum sativum</name>
    <dbReference type="NCBI Taxonomy" id="90675"/>
    <lineage>
        <taxon>Eukaryota</taxon>
        <taxon>Viridiplantae</taxon>
        <taxon>Streptophyta</taxon>
        <taxon>Embryophyta</taxon>
        <taxon>Tracheophyta</taxon>
        <taxon>Spermatophyta</taxon>
        <taxon>Magnoliopsida</taxon>
        <taxon>eudicotyledons</taxon>
        <taxon>Gunneridae</taxon>
        <taxon>Pentapetalae</taxon>
        <taxon>rosids</taxon>
        <taxon>malvids</taxon>
        <taxon>Brassicales</taxon>
        <taxon>Brassicaceae</taxon>
        <taxon>Camelineae</taxon>
        <taxon>Camelina</taxon>
    </lineage>
</organism>
<dbReference type="Pfam" id="PF01582">
    <property type="entry name" value="TIR"/>
    <property type="match status" value="1"/>
</dbReference>
<evidence type="ECO:0000313" key="6">
    <source>
        <dbReference type="Proteomes" id="UP000694864"/>
    </source>
</evidence>
<dbReference type="InterPro" id="IPR027417">
    <property type="entry name" value="P-loop_NTPase"/>
</dbReference>
<feature type="domain" description="TIR" evidence="5">
    <location>
        <begin position="10"/>
        <end position="200"/>
    </location>
</feature>
<dbReference type="PRINTS" id="PR00364">
    <property type="entry name" value="DISEASERSIST"/>
</dbReference>
<accession>A0ABM1RA95</accession>
<dbReference type="PANTHER" id="PTHR11017:SF228">
    <property type="entry name" value="ADP-RIBOSYL CYCLASE_CYCLIC ADP-RIBOSE HYDROLASE-RELATED"/>
    <property type="match status" value="1"/>
</dbReference>
<reference evidence="7" key="2">
    <citation type="submission" date="2025-08" db="UniProtKB">
        <authorList>
            <consortium name="RefSeq"/>
        </authorList>
    </citation>
    <scope>IDENTIFICATION</scope>
    <source>
        <tissue evidence="7">Leaf</tissue>
    </source>
</reference>
<name>A0ABM1RA95_CAMSA</name>
<dbReference type="RefSeq" id="XP_019095933.1">
    <property type="nucleotide sequence ID" value="XM_019240388.1"/>
</dbReference>
<dbReference type="Proteomes" id="UP000694864">
    <property type="component" value="Chromosome 18"/>
</dbReference>
<evidence type="ECO:0000256" key="1">
    <source>
        <dbReference type="ARBA" id="ARBA00022614"/>
    </source>
</evidence>
<dbReference type="SUPFAM" id="SSF52200">
    <property type="entry name" value="Toll/Interleukin receptor TIR domain"/>
    <property type="match status" value="1"/>
</dbReference>
<reference evidence="6" key="1">
    <citation type="journal article" date="2014" name="Nat. Commun.">
        <title>The emerging biofuel crop Camelina sativa retains a highly undifferentiated hexaploid genome structure.</title>
        <authorList>
            <person name="Kagale S."/>
            <person name="Koh C."/>
            <person name="Nixon J."/>
            <person name="Bollina V."/>
            <person name="Clarke W.E."/>
            <person name="Tuteja R."/>
            <person name="Spillane C."/>
            <person name="Robinson S.J."/>
            <person name="Links M.G."/>
            <person name="Clarke C."/>
            <person name="Higgins E.E."/>
            <person name="Huebert T."/>
            <person name="Sharpe A.G."/>
            <person name="Parkin I.A."/>
        </authorList>
    </citation>
    <scope>NUCLEOTIDE SEQUENCE [LARGE SCALE GENOMIC DNA]</scope>
    <source>
        <strain evidence="6">cv. DH55</strain>
    </source>
</reference>
<dbReference type="InterPro" id="IPR058192">
    <property type="entry name" value="WHD_ROQ1-like"/>
</dbReference>
<evidence type="ECO:0000313" key="7">
    <source>
        <dbReference type="RefSeq" id="XP_019095933.1"/>
    </source>
</evidence>
<dbReference type="InterPro" id="IPR036390">
    <property type="entry name" value="WH_DNA-bd_sf"/>
</dbReference>
<dbReference type="InterPro" id="IPR003593">
    <property type="entry name" value="AAA+_ATPase"/>
</dbReference>
<dbReference type="SMART" id="SM00382">
    <property type="entry name" value="AAA"/>
    <property type="match status" value="1"/>
</dbReference>
<dbReference type="InterPro" id="IPR042197">
    <property type="entry name" value="Apaf_helical"/>
</dbReference>
<evidence type="ECO:0000256" key="3">
    <source>
        <dbReference type="ARBA" id="ARBA00022821"/>
    </source>
</evidence>
<evidence type="ECO:0000259" key="5">
    <source>
        <dbReference type="PROSITE" id="PS50104"/>
    </source>
</evidence>
<evidence type="ECO:0000256" key="4">
    <source>
        <dbReference type="ARBA" id="ARBA00023027"/>
    </source>
</evidence>
<dbReference type="SUPFAM" id="SSF46785">
    <property type="entry name" value="Winged helix' DNA-binding domain"/>
    <property type="match status" value="1"/>
</dbReference>
<dbReference type="InterPro" id="IPR035897">
    <property type="entry name" value="Toll_tir_struct_dom_sf"/>
</dbReference>